<dbReference type="Pfam" id="PF09339">
    <property type="entry name" value="HTH_IclR"/>
    <property type="match status" value="1"/>
</dbReference>
<name>A0A7W2A7P9_9BACL</name>
<dbReference type="Proteomes" id="UP000535491">
    <property type="component" value="Unassembled WGS sequence"/>
</dbReference>
<dbReference type="InterPro" id="IPR014757">
    <property type="entry name" value="Tscrpt_reg_IclR_C"/>
</dbReference>
<evidence type="ECO:0000256" key="2">
    <source>
        <dbReference type="ARBA" id="ARBA00023125"/>
    </source>
</evidence>
<evidence type="ECO:0000259" key="4">
    <source>
        <dbReference type="PROSITE" id="PS51077"/>
    </source>
</evidence>
<keyword evidence="1" id="KW-0805">Transcription regulation</keyword>
<dbReference type="InterPro" id="IPR050707">
    <property type="entry name" value="HTH_MetabolicPath_Reg"/>
</dbReference>
<dbReference type="Gene3D" id="3.30.450.40">
    <property type="match status" value="1"/>
</dbReference>
<evidence type="ECO:0000256" key="1">
    <source>
        <dbReference type="ARBA" id="ARBA00023015"/>
    </source>
</evidence>
<keyword evidence="2" id="KW-0238">DNA-binding</keyword>
<dbReference type="InterPro" id="IPR029016">
    <property type="entry name" value="GAF-like_dom_sf"/>
</dbReference>
<dbReference type="PROSITE" id="PS51077">
    <property type="entry name" value="HTH_ICLR"/>
    <property type="match status" value="1"/>
</dbReference>
<dbReference type="EMBL" id="JACEIQ010000002">
    <property type="protein sequence ID" value="MBA4493354.1"/>
    <property type="molecule type" value="Genomic_DNA"/>
</dbReference>
<accession>A0A7W2A7P9</accession>
<dbReference type="InterPro" id="IPR005471">
    <property type="entry name" value="Tscrpt_reg_IclR_N"/>
</dbReference>
<keyword evidence="7" id="KW-1185">Reference proteome</keyword>
<sequence>MDSGDDMNHFKKNKSASRVMEILSLLSTEKRPLTLAEVSQMLNIPKSSAFEILYTMVDQGFLEENEKLKTFELGIKLYEIGASVLANTEMHQVVHPFLDEMSAKTGETAFLAIENQGELLYLDKAESLSSVRTTGTLGSRMPLYCTGLGKALLAAYSDDRVKEITGGGALVPKTPYTISHYDDLVRDLNLIRQRGYAIDNRENELEVFCVAAAIYDQFNKPIGAISIASLASKMNEDRLQKFSEIVVETALMISRRLGFLGKQLYFNFKE</sequence>
<dbReference type="Pfam" id="PF01614">
    <property type="entry name" value="IclR_C"/>
    <property type="match status" value="1"/>
</dbReference>
<dbReference type="PANTHER" id="PTHR30136">
    <property type="entry name" value="HELIX-TURN-HELIX TRANSCRIPTIONAL REGULATOR, ICLR FAMILY"/>
    <property type="match status" value="1"/>
</dbReference>
<dbReference type="GO" id="GO:0003677">
    <property type="term" value="F:DNA binding"/>
    <property type="evidence" value="ECO:0007669"/>
    <property type="project" value="UniProtKB-KW"/>
</dbReference>
<dbReference type="SUPFAM" id="SSF46785">
    <property type="entry name" value="Winged helix' DNA-binding domain"/>
    <property type="match status" value="1"/>
</dbReference>
<keyword evidence="3" id="KW-0804">Transcription</keyword>
<dbReference type="PROSITE" id="PS51078">
    <property type="entry name" value="ICLR_ED"/>
    <property type="match status" value="1"/>
</dbReference>
<dbReference type="SMART" id="SM00346">
    <property type="entry name" value="HTH_ICLR"/>
    <property type="match status" value="1"/>
</dbReference>
<proteinExistence type="predicted"/>
<dbReference type="GO" id="GO:0045892">
    <property type="term" value="P:negative regulation of DNA-templated transcription"/>
    <property type="evidence" value="ECO:0007669"/>
    <property type="project" value="TreeGrafter"/>
</dbReference>
<evidence type="ECO:0000256" key="3">
    <source>
        <dbReference type="ARBA" id="ARBA00023163"/>
    </source>
</evidence>
<protein>
    <submittedName>
        <fullName evidence="6">IclR family transcriptional regulator</fullName>
    </submittedName>
</protein>
<dbReference type="AlphaFoldDB" id="A0A7W2A7P9"/>
<evidence type="ECO:0000259" key="5">
    <source>
        <dbReference type="PROSITE" id="PS51078"/>
    </source>
</evidence>
<evidence type="ECO:0000313" key="6">
    <source>
        <dbReference type="EMBL" id="MBA4493354.1"/>
    </source>
</evidence>
<evidence type="ECO:0000313" key="7">
    <source>
        <dbReference type="Proteomes" id="UP000535491"/>
    </source>
</evidence>
<dbReference type="PANTHER" id="PTHR30136:SF24">
    <property type="entry name" value="HTH-TYPE TRANSCRIPTIONAL REPRESSOR ALLR"/>
    <property type="match status" value="1"/>
</dbReference>
<organism evidence="6 7">
    <name type="scientific">Paenactinomyces guangxiensis</name>
    <dbReference type="NCBI Taxonomy" id="1490290"/>
    <lineage>
        <taxon>Bacteria</taxon>
        <taxon>Bacillati</taxon>
        <taxon>Bacillota</taxon>
        <taxon>Bacilli</taxon>
        <taxon>Bacillales</taxon>
        <taxon>Thermoactinomycetaceae</taxon>
        <taxon>Paenactinomyces</taxon>
    </lineage>
</organism>
<dbReference type="GO" id="GO:0003700">
    <property type="term" value="F:DNA-binding transcription factor activity"/>
    <property type="evidence" value="ECO:0007669"/>
    <property type="project" value="TreeGrafter"/>
</dbReference>
<feature type="domain" description="IclR-ED" evidence="5">
    <location>
        <begin position="76"/>
        <end position="259"/>
    </location>
</feature>
<dbReference type="InterPro" id="IPR036390">
    <property type="entry name" value="WH_DNA-bd_sf"/>
</dbReference>
<reference evidence="6 7" key="1">
    <citation type="submission" date="2020-07" db="EMBL/GenBank/DDBJ databases">
        <authorList>
            <person name="Feng H."/>
        </authorList>
    </citation>
    <scope>NUCLEOTIDE SEQUENCE [LARGE SCALE GENOMIC DNA]</scope>
    <source>
        <strain evidence="7">s-10</strain>
    </source>
</reference>
<dbReference type="SUPFAM" id="SSF55781">
    <property type="entry name" value="GAF domain-like"/>
    <property type="match status" value="1"/>
</dbReference>
<comment type="caution">
    <text evidence="6">The sequence shown here is derived from an EMBL/GenBank/DDBJ whole genome shotgun (WGS) entry which is preliminary data.</text>
</comment>
<gene>
    <name evidence="6" type="ORF">H1191_03405</name>
</gene>
<dbReference type="Gene3D" id="1.10.10.10">
    <property type="entry name" value="Winged helix-like DNA-binding domain superfamily/Winged helix DNA-binding domain"/>
    <property type="match status" value="1"/>
</dbReference>
<feature type="domain" description="HTH iclR-type" evidence="4">
    <location>
        <begin position="13"/>
        <end position="75"/>
    </location>
</feature>
<dbReference type="InterPro" id="IPR036388">
    <property type="entry name" value="WH-like_DNA-bd_sf"/>
</dbReference>